<dbReference type="GO" id="GO:0003700">
    <property type="term" value="F:DNA-binding transcription factor activity"/>
    <property type="evidence" value="ECO:0007669"/>
    <property type="project" value="InterPro"/>
</dbReference>
<dbReference type="CDD" id="cd05466">
    <property type="entry name" value="PBP2_LTTR_substrate"/>
    <property type="match status" value="1"/>
</dbReference>
<dbReference type="InterPro" id="IPR005119">
    <property type="entry name" value="LysR_subst-bd"/>
</dbReference>
<evidence type="ECO:0000259" key="5">
    <source>
        <dbReference type="PROSITE" id="PS50931"/>
    </source>
</evidence>
<dbReference type="SUPFAM" id="SSF46785">
    <property type="entry name" value="Winged helix' DNA-binding domain"/>
    <property type="match status" value="1"/>
</dbReference>
<comment type="similarity">
    <text evidence="1">Belongs to the LysR transcriptional regulatory family.</text>
</comment>
<dbReference type="InterPro" id="IPR036388">
    <property type="entry name" value="WH-like_DNA-bd_sf"/>
</dbReference>
<dbReference type="InterPro" id="IPR036390">
    <property type="entry name" value="WH_DNA-bd_sf"/>
</dbReference>
<gene>
    <name evidence="6" type="ORF">AVDCRST_MAG67-3703</name>
</gene>
<name>A0A6J4TLG9_9ACTN</name>
<evidence type="ECO:0000256" key="1">
    <source>
        <dbReference type="ARBA" id="ARBA00009437"/>
    </source>
</evidence>
<evidence type="ECO:0000256" key="2">
    <source>
        <dbReference type="ARBA" id="ARBA00023015"/>
    </source>
</evidence>
<dbReference type="GO" id="GO:0003677">
    <property type="term" value="F:DNA binding"/>
    <property type="evidence" value="ECO:0007669"/>
    <property type="project" value="UniProtKB-KW"/>
</dbReference>
<dbReference type="InterPro" id="IPR000847">
    <property type="entry name" value="LysR_HTH_N"/>
</dbReference>
<dbReference type="PANTHER" id="PTHR30346">
    <property type="entry name" value="TRANSCRIPTIONAL DUAL REGULATOR HCAR-RELATED"/>
    <property type="match status" value="1"/>
</dbReference>
<keyword evidence="2" id="KW-0805">Transcription regulation</keyword>
<evidence type="ECO:0000256" key="4">
    <source>
        <dbReference type="ARBA" id="ARBA00023163"/>
    </source>
</evidence>
<accession>A0A6J4TLG9</accession>
<sequence length="290" mass="30056">MPDLRQLRAFVAVAEELNFTRAAERLHLAQQAVSKSVAQLERELGAELLQRTTRDVRLTQAGAALLESGREALAAADSAFESVQRIGQAVTGTVRIGVSPAVGVAIRKQAVDVLRAGAPELSVSFHEVRPAAVAPMLRSGSVDFVLARTAPSAPDIDSTALRPTPVELLVPAGHRLAGASAARLADLDGERLLTWSPAGTPFTDLLLTWLAAAGAQVELVEAHVTGAPYPYEVSELGAVALMAVGSPAADGAVKVPLADDVSLPLLVLWPAGPSSPALRRLRAGMSSAAG</sequence>
<dbReference type="PRINTS" id="PR00039">
    <property type="entry name" value="HTHLYSR"/>
</dbReference>
<dbReference type="AlphaFoldDB" id="A0A6J4TLG9"/>
<keyword evidence="3" id="KW-0238">DNA-binding</keyword>
<organism evidence="6">
    <name type="scientific">uncultured Solirubrobacteraceae bacterium</name>
    <dbReference type="NCBI Taxonomy" id="1162706"/>
    <lineage>
        <taxon>Bacteria</taxon>
        <taxon>Bacillati</taxon>
        <taxon>Actinomycetota</taxon>
        <taxon>Thermoleophilia</taxon>
        <taxon>Solirubrobacterales</taxon>
        <taxon>Solirubrobacteraceae</taxon>
        <taxon>environmental samples</taxon>
    </lineage>
</organism>
<dbReference type="PANTHER" id="PTHR30346:SF0">
    <property type="entry name" value="HCA OPERON TRANSCRIPTIONAL ACTIVATOR HCAR"/>
    <property type="match status" value="1"/>
</dbReference>
<dbReference type="Gene3D" id="1.10.10.10">
    <property type="entry name" value="Winged helix-like DNA-binding domain superfamily/Winged helix DNA-binding domain"/>
    <property type="match status" value="1"/>
</dbReference>
<evidence type="ECO:0000256" key="3">
    <source>
        <dbReference type="ARBA" id="ARBA00023125"/>
    </source>
</evidence>
<dbReference type="Pfam" id="PF03466">
    <property type="entry name" value="LysR_substrate"/>
    <property type="match status" value="1"/>
</dbReference>
<dbReference type="SUPFAM" id="SSF53850">
    <property type="entry name" value="Periplasmic binding protein-like II"/>
    <property type="match status" value="1"/>
</dbReference>
<reference evidence="6" key="1">
    <citation type="submission" date="2020-02" db="EMBL/GenBank/DDBJ databases">
        <authorList>
            <person name="Meier V. D."/>
        </authorList>
    </citation>
    <scope>NUCLEOTIDE SEQUENCE</scope>
    <source>
        <strain evidence="6">AVDCRST_MAG67</strain>
    </source>
</reference>
<keyword evidence="4" id="KW-0804">Transcription</keyword>
<feature type="domain" description="HTH lysR-type" evidence="5">
    <location>
        <begin position="2"/>
        <end position="59"/>
    </location>
</feature>
<dbReference type="GO" id="GO:0032993">
    <property type="term" value="C:protein-DNA complex"/>
    <property type="evidence" value="ECO:0007669"/>
    <property type="project" value="TreeGrafter"/>
</dbReference>
<dbReference type="EMBL" id="CADCVQ010000155">
    <property type="protein sequence ID" value="CAA9526299.1"/>
    <property type="molecule type" value="Genomic_DNA"/>
</dbReference>
<dbReference type="PROSITE" id="PS50931">
    <property type="entry name" value="HTH_LYSR"/>
    <property type="match status" value="1"/>
</dbReference>
<dbReference type="Pfam" id="PF00126">
    <property type="entry name" value="HTH_1"/>
    <property type="match status" value="1"/>
</dbReference>
<evidence type="ECO:0000313" key="6">
    <source>
        <dbReference type="EMBL" id="CAA9526299.1"/>
    </source>
</evidence>
<dbReference type="FunFam" id="1.10.10.10:FF:000001">
    <property type="entry name" value="LysR family transcriptional regulator"/>
    <property type="match status" value="1"/>
</dbReference>
<protein>
    <recommendedName>
        <fullName evidence="5">HTH lysR-type domain-containing protein</fullName>
    </recommendedName>
</protein>
<dbReference type="Gene3D" id="3.40.190.10">
    <property type="entry name" value="Periplasmic binding protein-like II"/>
    <property type="match status" value="2"/>
</dbReference>
<proteinExistence type="inferred from homology"/>